<dbReference type="PRINTS" id="PR01415">
    <property type="entry name" value="ANKYRIN"/>
</dbReference>
<dbReference type="Gene3D" id="1.25.40.20">
    <property type="entry name" value="Ankyrin repeat-containing domain"/>
    <property type="match status" value="2"/>
</dbReference>
<dbReference type="PANTHER" id="PTHR24126">
    <property type="entry name" value="ANKYRIN REPEAT, PH AND SEC7 DOMAIN CONTAINING PROTEIN SECG-RELATED"/>
    <property type="match status" value="1"/>
</dbReference>
<organism evidence="3 4">
    <name type="scientific">Glutinoglossum americanum</name>
    <dbReference type="NCBI Taxonomy" id="1670608"/>
    <lineage>
        <taxon>Eukaryota</taxon>
        <taxon>Fungi</taxon>
        <taxon>Dikarya</taxon>
        <taxon>Ascomycota</taxon>
        <taxon>Pezizomycotina</taxon>
        <taxon>Geoglossomycetes</taxon>
        <taxon>Geoglossales</taxon>
        <taxon>Geoglossaceae</taxon>
        <taxon>Glutinoglossum</taxon>
    </lineage>
</organism>
<name>A0A9P8HXH0_9PEZI</name>
<dbReference type="EMBL" id="JAGHQL010000153">
    <property type="protein sequence ID" value="KAH0537281.1"/>
    <property type="molecule type" value="Genomic_DNA"/>
</dbReference>
<evidence type="ECO:0000313" key="3">
    <source>
        <dbReference type="EMBL" id="KAH0537281.1"/>
    </source>
</evidence>
<dbReference type="InterPro" id="IPR036770">
    <property type="entry name" value="Ankyrin_rpt-contain_sf"/>
</dbReference>
<dbReference type="Proteomes" id="UP000698800">
    <property type="component" value="Unassembled WGS sequence"/>
</dbReference>
<evidence type="ECO:0000313" key="4">
    <source>
        <dbReference type="Proteomes" id="UP000698800"/>
    </source>
</evidence>
<keyword evidence="4" id="KW-1185">Reference proteome</keyword>
<keyword evidence="2" id="KW-0040">ANK repeat</keyword>
<evidence type="ECO:0000256" key="2">
    <source>
        <dbReference type="ARBA" id="ARBA00023043"/>
    </source>
</evidence>
<dbReference type="InterPro" id="IPR002110">
    <property type="entry name" value="Ankyrin_rpt"/>
</dbReference>
<accession>A0A9P8HXH0</accession>
<dbReference type="OrthoDB" id="539213at2759"/>
<protein>
    <recommendedName>
        <fullName evidence="5">Ankyrin repeat protein</fullName>
    </recommendedName>
</protein>
<sequence>MAAAGGQEAIVRLLLGKGAKPTTGTDSGKTVLCMAAVDGHVALLNKDADITAEDNNRLIALHKAVVRLILEEAADVNAKDDHKPTVLHLTAGSGHDTMENIS</sequence>
<comment type="caution">
    <text evidence="3">The sequence shown here is derived from an EMBL/GenBank/DDBJ whole genome shotgun (WGS) entry which is preliminary data.</text>
</comment>
<dbReference type="Pfam" id="PF12796">
    <property type="entry name" value="Ank_2"/>
    <property type="match status" value="1"/>
</dbReference>
<dbReference type="PANTHER" id="PTHR24126:SF14">
    <property type="entry name" value="ANK_REP_REGION DOMAIN-CONTAINING PROTEIN"/>
    <property type="match status" value="1"/>
</dbReference>
<reference evidence="3" key="1">
    <citation type="submission" date="2021-03" db="EMBL/GenBank/DDBJ databases">
        <title>Comparative genomics and phylogenomic investigation of the class Geoglossomycetes provide insights into ecological specialization and systematics.</title>
        <authorList>
            <person name="Melie T."/>
            <person name="Pirro S."/>
            <person name="Miller A.N."/>
            <person name="Quandt A."/>
        </authorList>
    </citation>
    <scope>NUCLEOTIDE SEQUENCE</scope>
    <source>
        <strain evidence="3">GBOQ0MN5Z8</strain>
    </source>
</reference>
<proteinExistence type="predicted"/>
<dbReference type="SUPFAM" id="SSF48403">
    <property type="entry name" value="Ankyrin repeat"/>
    <property type="match status" value="1"/>
</dbReference>
<keyword evidence="1" id="KW-0677">Repeat</keyword>
<evidence type="ECO:0008006" key="5">
    <source>
        <dbReference type="Google" id="ProtNLM"/>
    </source>
</evidence>
<dbReference type="AlphaFoldDB" id="A0A9P8HXH0"/>
<gene>
    <name evidence="3" type="ORF">FGG08_005906</name>
</gene>
<evidence type="ECO:0000256" key="1">
    <source>
        <dbReference type="ARBA" id="ARBA00022737"/>
    </source>
</evidence>